<feature type="non-terminal residue" evidence="4">
    <location>
        <position position="230"/>
    </location>
</feature>
<comment type="caution">
    <text evidence="4">The sequence shown here is derived from an EMBL/GenBank/DDBJ whole genome shotgun (WGS) entry which is preliminary data.</text>
</comment>
<feature type="region of interest" description="Disordered" evidence="1">
    <location>
        <begin position="99"/>
        <end position="118"/>
    </location>
</feature>
<accession>A0AAW0WMB8</accession>
<feature type="region of interest" description="Disordered" evidence="1">
    <location>
        <begin position="1"/>
        <end position="22"/>
    </location>
</feature>
<protein>
    <recommendedName>
        <fullName evidence="2">C2H2-type domain-containing protein</fullName>
    </recommendedName>
</protein>
<evidence type="ECO:0000256" key="1">
    <source>
        <dbReference type="SAM" id="MobiDB-lite"/>
    </source>
</evidence>
<keyword evidence="5" id="KW-1185">Reference proteome</keyword>
<evidence type="ECO:0000313" key="3">
    <source>
        <dbReference type="EMBL" id="KAK8733289.1"/>
    </source>
</evidence>
<feature type="domain" description="C2H2-type" evidence="2">
    <location>
        <begin position="127"/>
        <end position="149"/>
    </location>
</feature>
<evidence type="ECO:0000313" key="4">
    <source>
        <dbReference type="EMBL" id="KAK8733303.1"/>
    </source>
</evidence>
<organism evidence="4 5">
    <name type="scientific">Cherax quadricarinatus</name>
    <name type="common">Australian red claw crayfish</name>
    <dbReference type="NCBI Taxonomy" id="27406"/>
    <lineage>
        <taxon>Eukaryota</taxon>
        <taxon>Metazoa</taxon>
        <taxon>Ecdysozoa</taxon>
        <taxon>Arthropoda</taxon>
        <taxon>Crustacea</taxon>
        <taxon>Multicrustacea</taxon>
        <taxon>Malacostraca</taxon>
        <taxon>Eumalacostraca</taxon>
        <taxon>Eucarida</taxon>
        <taxon>Decapoda</taxon>
        <taxon>Pleocyemata</taxon>
        <taxon>Astacidea</taxon>
        <taxon>Parastacoidea</taxon>
        <taxon>Parastacidae</taxon>
        <taxon>Cherax</taxon>
    </lineage>
</organism>
<feature type="domain" description="C2H2-type" evidence="2">
    <location>
        <begin position="170"/>
        <end position="193"/>
    </location>
</feature>
<reference evidence="4 5" key="1">
    <citation type="journal article" date="2024" name="BMC Genomics">
        <title>Genome assembly of redclaw crayfish (Cherax quadricarinatus) provides insights into its immune adaptation and hypoxia tolerance.</title>
        <authorList>
            <person name="Liu Z."/>
            <person name="Zheng J."/>
            <person name="Li H."/>
            <person name="Fang K."/>
            <person name="Wang S."/>
            <person name="He J."/>
            <person name="Zhou D."/>
            <person name="Weng S."/>
            <person name="Chi M."/>
            <person name="Gu Z."/>
            <person name="He J."/>
            <person name="Li F."/>
            <person name="Wang M."/>
        </authorList>
    </citation>
    <scope>NUCLEOTIDE SEQUENCE [LARGE SCALE GENOMIC DNA]</scope>
    <source>
        <strain evidence="4">ZL_2023a</strain>
    </source>
</reference>
<dbReference type="SMART" id="SM00355">
    <property type="entry name" value="ZnF_C2H2"/>
    <property type="match status" value="3"/>
</dbReference>
<proteinExistence type="predicted"/>
<dbReference type="Proteomes" id="UP001445076">
    <property type="component" value="Unassembled WGS sequence"/>
</dbReference>
<evidence type="ECO:0000259" key="2">
    <source>
        <dbReference type="SMART" id="SM00355"/>
    </source>
</evidence>
<feature type="compositionally biased region" description="Basic residues" evidence="1">
    <location>
        <begin position="1"/>
        <end position="11"/>
    </location>
</feature>
<feature type="region of interest" description="Disordered" evidence="1">
    <location>
        <begin position="35"/>
        <end position="71"/>
    </location>
</feature>
<feature type="domain" description="C2H2-type" evidence="2">
    <location>
        <begin position="201"/>
        <end position="221"/>
    </location>
</feature>
<sequence length="230" mass="26768">MSGGRRKSRKPQKWEDYVADEEQLATIEKELVKEEKARMKCASNDGDSSEKSPDGGQDEEDDDDNDTTDEEGHLQIVIQKDESEEFQTDKELIKEEISEDELSVGVQDKKEKQWSTTQEKNNGEMIGDCTICGIQLRDWPSTHSHLRFHRLSYVPQCNYGNVLTPLTKRLNCQVCQRICQNREVLAYHAYTEHYINRKDAKCCPFCSKNFKDNEEFQEHLDMDIISFKCQ</sequence>
<reference evidence="4" key="2">
    <citation type="submission" date="2024-01" db="EMBL/GenBank/DDBJ databases">
        <authorList>
            <person name="He J."/>
            <person name="Wang M."/>
            <person name="Zheng J."/>
            <person name="Liu Z."/>
        </authorList>
    </citation>
    <scope>NUCLEOTIDE SEQUENCE</scope>
    <source>
        <strain evidence="4">ZL_2023a</strain>
        <tissue evidence="4">Muscle</tissue>
    </source>
</reference>
<dbReference type="AlphaFoldDB" id="A0AAW0WMB8"/>
<gene>
    <name evidence="3" type="ORF">OTU49_006562</name>
    <name evidence="4" type="ORF">OTU49_006568</name>
</gene>
<dbReference type="InterPro" id="IPR013087">
    <property type="entry name" value="Znf_C2H2_type"/>
</dbReference>
<dbReference type="EMBL" id="JARKIK010000054">
    <property type="protein sequence ID" value="KAK8733303.1"/>
    <property type="molecule type" value="Genomic_DNA"/>
</dbReference>
<evidence type="ECO:0000313" key="5">
    <source>
        <dbReference type="Proteomes" id="UP001445076"/>
    </source>
</evidence>
<feature type="compositionally biased region" description="Acidic residues" evidence="1">
    <location>
        <begin position="56"/>
        <end position="69"/>
    </location>
</feature>
<dbReference type="EMBL" id="JARKIK010000054">
    <property type="protein sequence ID" value="KAK8733289.1"/>
    <property type="molecule type" value="Genomic_DNA"/>
</dbReference>
<name>A0AAW0WMB8_CHEQU</name>